<evidence type="ECO:0000313" key="1">
    <source>
        <dbReference type="EMBL" id="KAF5328125.1"/>
    </source>
</evidence>
<evidence type="ECO:0000313" key="2">
    <source>
        <dbReference type="Proteomes" id="UP000559256"/>
    </source>
</evidence>
<organism evidence="1 2">
    <name type="scientific">Tetrapyrgos nigripes</name>
    <dbReference type="NCBI Taxonomy" id="182062"/>
    <lineage>
        <taxon>Eukaryota</taxon>
        <taxon>Fungi</taxon>
        <taxon>Dikarya</taxon>
        <taxon>Basidiomycota</taxon>
        <taxon>Agaricomycotina</taxon>
        <taxon>Agaricomycetes</taxon>
        <taxon>Agaricomycetidae</taxon>
        <taxon>Agaricales</taxon>
        <taxon>Marasmiineae</taxon>
        <taxon>Marasmiaceae</taxon>
        <taxon>Tetrapyrgos</taxon>
    </lineage>
</organism>
<proteinExistence type="predicted"/>
<name>A0A8H5BRQ1_9AGAR</name>
<reference evidence="1 2" key="1">
    <citation type="journal article" date="2020" name="ISME J.">
        <title>Uncovering the hidden diversity of litter-decomposition mechanisms in mushroom-forming fungi.</title>
        <authorList>
            <person name="Floudas D."/>
            <person name="Bentzer J."/>
            <person name="Ahren D."/>
            <person name="Johansson T."/>
            <person name="Persson P."/>
            <person name="Tunlid A."/>
        </authorList>
    </citation>
    <scope>NUCLEOTIDE SEQUENCE [LARGE SCALE GENOMIC DNA]</scope>
    <source>
        <strain evidence="1 2">CBS 291.85</strain>
    </source>
</reference>
<protein>
    <submittedName>
        <fullName evidence="1">Uncharacterized protein</fullName>
    </submittedName>
</protein>
<accession>A0A8H5BRQ1</accession>
<dbReference type="EMBL" id="JAACJM010000368">
    <property type="protein sequence ID" value="KAF5328125.1"/>
    <property type="molecule type" value="Genomic_DNA"/>
</dbReference>
<comment type="caution">
    <text evidence="1">The sequence shown here is derived from an EMBL/GenBank/DDBJ whole genome shotgun (WGS) entry which is preliminary data.</text>
</comment>
<dbReference type="AlphaFoldDB" id="A0A8H5BRQ1"/>
<sequence>MTRVTTDSKDQLALALARLIETLSPTGSIHDTSFHIADRQALSSPSTSAQSLVVSVIDFGLIHVYLECGEGLLGIGSRRKEEEVGVLEYRAPEA</sequence>
<gene>
    <name evidence="1" type="ORF">D9758_018586</name>
</gene>
<dbReference type="Proteomes" id="UP000559256">
    <property type="component" value="Unassembled WGS sequence"/>
</dbReference>
<keyword evidence="2" id="KW-1185">Reference proteome</keyword>